<dbReference type="Gene3D" id="1.20.1720.10">
    <property type="entry name" value="Multidrug resistance protein D"/>
    <property type="match status" value="1"/>
</dbReference>
<evidence type="ECO:0000256" key="8">
    <source>
        <dbReference type="ARBA" id="ARBA00022842"/>
    </source>
</evidence>
<dbReference type="GO" id="GO:0022857">
    <property type="term" value="F:transmembrane transporter activity"/>
    <property type="evidence" value="ECO:0007669"/>
    <property type="project" value="InterPro"/>
</dbReference>
<evidence type="ECO:0000256" key="4">
    <source>
        <dbReference type="ARBA" id="ARBA00012388"/>
    </source>
</evidence>
<dbReference type="GO" id="GO:1990817">
    <property type="term" value="F:poly(A) RNA polymerase activity"/>
    <property type="evidence" value="ECO:0007669"/>
    <property type="project" value="UniProtKB-EC"/>
</dbReference>
<dbReference type="InterPro" id="IPR054708">
    <property type="entry name" value="MTPAP-like_central"/>
</dbReference>
<dbReference type="GO" id="GO:0046872">
    <property type="term" value="F:metal ion binding"/>
    <property type="evidence" value="ECO:0007669"/>
    <property type="project" value="UniProtKB-KW"/>
</dbReference>
<accession>A0A9P8D344</accession>
<dbReference type="CDD" id="cd05402">
    <property type="entry name" value="NT_PAP_TUTase"/>
    <property type="match status" value="1"/>
</dbReference>
<dbReference type="Gene3D" id="1.10.1410.10">
    <property type="match status" value="1"/>
</dbReference>
<evidence type="ECO:0000256" key="9">
    <source>
        <dbReference type="ARBA" id="ARBA00022989"/>
    </source>
</evidence>
<keyword evidence="9 11" id="KW-1133">Transmembrane helix</keyword>
<organism evidence="13 14">
    <name type="scientific">Mortierella alpina</name>
    <name type="common">Oleaginous fungus</name>
    <name type="synonym">Mortierella renispora</name>
    <dbReference type="NCBI Taxonomy" id="64518"/>
    <lineage>
        <taxon>Eukaryota</taxon>
        <taxon>Fungi</taxon>
        <taxon>Fungi incertae sedis</taxon>
        <taxon>Mucoromycota</taxon>
        <taxon>Mortierellomycotina</taxon>
        <taxon>Mortierellomycetes</taxon>
        <taxon>Mortierellales</taxon>
        <taxon>Mortierellaceae</taxon>
        <taxon>Mortierella</taxon>
    </lineage>
</organism>
<comment type="caution">
    <text evidence="13">The sequence shown here is derived from an EMBL/GenBank/DDBJ whole genome shotgun (WGS) entry which is preliminary data.</text>
</comment>
<dbReference type="FunFam" id="1.20.1720.10:FF:000013">
    <property type="entry name" value="Related to multidrug resistance proteins"/>
    <property type="match status" value="1"/>
</dbReference>
<keyword evidence="10 11" id="KW-0472">Membrane</keyword>
<feature type="transmembrane region" description="Helical" evidence="11">
    <location>
        <begin position="752"/>
        <end position="770"/>
    </location>
</feature>
<feature type="transmembrane region" description="Helical" evidence="11">
    <location>
        <begin position="575"/>
        <end position="597"/>
    </location>
</feature>
<keyword evidence="7" id="KW-0479">Metal-binding</keyword>
<dbReference type="Proteomes" id="UP000717515">
    <property type="component" value="Unassembled WGS sequence"/>
</dbReference>
<dbReference type="EC" id="2.7.7.19" evidence="4"/>
<dbReference type="CDD" id="cd17502">
    <property type="entry name" value="MFS_Azr1_MDR_like"/>
    <property type="match status" value="1"/>
</dbReference>
<dbReference type="SUPFAM" id="SSF81631">
    <property type="entry name" value="PAP/OAS1 substrate-binding domain"/>
    <property type="match status" value="1"/>
</dbReference>
<dbReference type="PANTHER" id="PTHR23501:SF191">
    <property type="entry name" value="VACUOLAR BASIC AMINO ACID TRANSPORTER 4"/>
    <property type="match status" value="1"/>
</dbReference>
<evidence type="ECO:0000256" key="11">
    <source>
        <dbReference type="SAM" id="Phobius"/>
    </source>
</evidence>
<evidence type="ECO:0000256" key="7">
    <source>
        <dbReference type="ARBA" id="ARBA00022723"/>
    </source>
</evidence>
<feature type="transmembrane region" description="Helical" evidence="11">
    <location>
        <begin position="474"/>
        <end position="491"/>
    </location>
</feature>
<dbReference type="Gene3D" id="3.30.460.10">
    <property type="entry name" value="Beta Polymerase, domain 2"/>
    <property type="match status" value="1"/>
</dbReference>
<evidence type="ECO:0000313" key="13">
    <source>
        <dbReference type="EMBL" id="KAG9327644.1"/>
    </source>
</evidence>
<feature type="transmembrane region" description="Helical" evidence="11">
    <location>
        <begin position="534"/>
        <end position="554"/>
    </location>
</feature>
<dbReference type="AlphaFoldDB" id="A0A9P8D344"/>
<evidence type="ECO:0000256" key="1">
    <source>
        <dbReference type="ARBA" id="ARBA00004127"/>
    </source>
</evidence>
<dbReference type="Pfam" id="PF03828">
    <property type="entry name" value="PAP_assoc"/>
    <property type="match status" value="1"/>
</dbReference>
<evidence type="ECO:0000259" key="12">
    <source>
        <dbReference type="PROSITE" id="PS50850"/>
    </source>
</evidence>
<evidence type="ECO:0000256" key="10">
    <source>
        <dbReference type="ARBA" id="ARBA00023136"/>
    </source>
</evidence>
<feature type="transmembrane region" description="Helical" evidence="11">
    <location>
        <begin position="648"/>
        <end position="667"/>
    </location>
</feature>
<proteinExistence type="inferred from homology"/>
<feature type="transmembrane region" description="Helical" evidence="11">
    <location>
        <begin position="503"/>
        <end position="528"/>
    </location>
</feature>
<feature type="transmembrane region" description="Helical" evidence="11">
    <location>
        <begin position="687"/>
        <end position="710"/>
    </location>
</feature>
<evidence type="ECO:0000256" key="5">
    <source>
        <dbReference type="ARBA" id="ARBA00022448"/>
    </source>
</evidence>
<gene>
    <name evidence="13" type="ORF">KVV02_006348</name>
</gene>
<feature type="transmembrane region" description="Helical" evidence="11">
    <location>
        <begin position="782"/>
        <end position="801"/>
    </location>
</feature>
<sequence>MITTSAAAGPSSPTVSPHIQQLTEDMLQLAETIAISEEGKQLRDNLLTRVQGILNTEWPKEAKIESFGSFASGLGTDSSDLDLVVLPALPEQSQDLPPGRYQDLYVLKTLFLRYSMKDVEVIPAARVPILKFTDHKTGIKVDLNCGHYNGLYNTRLIEAYVRIDDRVRTFLYVLKAFVKARGINSPPLGSLSSYCYTLMAISYFQTLLLPVLPCLQDPHLIPHNVPNPGPFGSTRHINVAFTDPSRIRPCIPRNSMSLGELFIGFLEYYGSKFDYRKSCVSIRCGGVIPRERHGPSSWMKHEFVVEDPFILDFNAAGARHNMMNIIRHEFQAAVQALRDGRGLSAILTAKAPYQMTKNSCGIAMGVPSDPPPTHANSTAATSTYSVDSSSAFEPQNGLAEYVLSSSSCIIPAGDGLGLPQIVEEGAVALTFKQLMAVFMGLILGVFLASLDQTIVSVCATTIANEFHSLNDAPWLGAAYLLTTTSFQPLYGRFSDIFGRKATFLFAIIIFLIGSALCGAAQNMIWIIIARGIAGIGAGGILSMVMIIIADLVSLRERGKYQVVGPLLGGVFTDKATWRWAFFINLPIGAITVVMVILLLHLPQVKSSFKDKVRRIDFLGSLSLICGLVLILLPLNWGGSAYAWDSPIIISLFCVGFLVLAAFCVVEWKQAAEPIIPFDIFKNRTSSAVFLTSFFIGMGYYGIMYFMPLYYQIVRQESATSAGLEMLSLLVSMVIASIGSGLMVSQWGHFRPFIWVGLVLATIGIGLLRLLRVGSSRSQEVCSLVVAGFGLGLVMQTIVLAVQSSVDTKDVAVATAITTFFRTVGSAFGVAITSAVFHNAVQDNFAPLIRSNPDVAKVIQNSYLAPTFGPELEHFILCAFMQALRKAFTVCTPFIGLAFLSSLFIQHHKLRKA</sequence>
<keyword evidence="5" id="KW-0813">Transport</keyword>
<dbReference type="GO" id="GO:0012505">
    <property type="term" value="C:endomembrane system"/>
    <property type="evidence" value="ECO:0007669"/>
    <property type="project" value="UniProtKB-SubCell"/>
</dbReference>
<evidence type="ECO:0000256" key="2">
    <source>
        <dbReference type="ARBA" id="ARBA00008335"/>
    </source>
</evidence>
<reference evidence="13" key="1">
    <citation type="submission" date="2021-07" db="EMBL/GenBank/DDBJ databases">
        <title>Draft genome of Mortierella alpina, strain LL118, isolated from an aspen leaf litter sample.</title>
        <authorList>
            <person name="Yang S."/>
            <person name="Vinatzer B.A."/>
        </authorList>
    </citation>
    <scope>NUCLEOTIDE SEQUENCE</scope>
    <source>
        <strain evidence="13">LL118</strain>
    </source>
</reference>
<feature type="transmembrane region" description="Helical" evidence="11">
    <location>
        <begin position="886"/>
        <end position="904"/>
    </location>
</feature>
<dbReference type="InterPro" id="IPR002058">
    <property type="entry name" value="PAP_assoc"/>
</dbReference>
<feature type="transmembrane region" description="Helical" evidence="11">
    <location>
        <begin position="436"/>
        <end position="462"/>
    </location>
</feature>
<dbReference type="InterPro" id="IPR043519">
    <property type="entry name" value="NT_sf"/>
</dbReference>
<dbReference type="GO" id="GO:0005886">
    <property type="term" value="C:plasma membrane"/>
    <property type="evidence" value="ECO:0007669"/>
    <property type="project" value="TreeGrafter"/>
</dbReference>
<feature type="transmembrane region" description="Helical" evidence="11">
    <location>
        <begin position="617"/>
        <end position="636"/>
    </location>
</feature>
<evidence type="ECO:0000256" key="6">
    <source>
        <dbReference type="ARBA" id="ARBA00022692"/>
    </source>
</evidence>
<dbReference type="PROSITE" id="PS50850">
    <property type="entry name" value="MFS"/>
    <property type="match status" value="1"/>
</dbReference>
<dbReference type="SUPFAM" id="SSF103473">
    <property type="entry name" value="MFS general substrate transporter"/>
    <property type="match status" value="1"/>
</dbReference>
<feature type="domain" description="Major facilitator superfamily (MFS) profile" evidence="12">
    <location>
        <begin position="437"/>
        <end position="909"/>
    </location>
</feature>
<dbReference type="PANTHER" id="PTHR23501">
    <property type="entry name" value="MAJOR FACILITATOR SUPERFAMILY"/>
    <property type="match status" value="1"/>
</dbReference>
<keyword evidence="8" id="KW-0460">Magnesium</keyword>
<dbReference type="InterPro" id="IPR011701">
    <property type="entry name" value="MFS"/>
</dbReference>
<dbReference type="SUPFAM" id="SSF81301">
    <property type="entry name" value="Nucleotidyltransferase"/>
    <property type="match status" value="1"/>
</dbReference>
<name>A0A9P8D344_MORAP</name>
<dbReference type="InterPro" id="IPR020846">
    <property type="entry name" value="MFS_dom"/>
</dbReference>
<keyword evidence="6 11" id="KW-0812">Transmembrane</keyword>
<feature type="transmembrane region" description="Helical" evidence="11">
    <location>
        <begin position="722"/>
        <end position="746"/>
    </location>
</feature>
<dbReference type="Pfam" id="PF22600">
    <property type="entry name" value="MTPAP-like_central"/>
    <property type="match status" value="1"/>
</dbReference>
<dbReference type="InterPro" id="IPR036259">
    <property type="entry name" value="MFS_trans_sf"/>
</dbReference>
<dbReference type="Gene3D" id="1.20.1250.20">
    <property type="entry name" value="MFS general substrate transporter like domains"/>
    <property type="match status" value="1"/>
</dbReference>
<evidence type="ECO:0000256" key="3">
    <source>
        <dbReference type="ARBA" id="ARBA00008593"/>
    </source>
</evidence>
<evidence type="ECO:0000313" key="14">
    <source>
        <dbReference type="Proteomes" id="UP000717515"/>
    </source>
</evidence>
<comment type="similarity">
    <text evidence="2">Belongs to the major facilitator superfamily.</text>
</comment>
<dbReference type="Pfam" id="PF07690">
    <property type="entry name" value="MFS_1"/>
    <property type="match status" value="1"/>
</dbReference>
<dbReference type="EMBL" id="JAIFTL010000002">
    <property type="protein sequence ID" value="KAG9327644.1"/>
    <property type="molecule type" value="Genomic_DNA"/>
</dbReference>
<dbReference type="GO" id="GO:0010605">
    <property type="term" value="P:negative regulation of macromolecule metabolic process"/>
    <property type="evidence" value="ECO:0007669"/>
    <property type="project" value="UniProtKB-ARBA"/>
</dbReference>
<comment type="similarity">
    <text evidence="3">Belongs to the DNA polymerase type-B-like family.</text>
</comment>
<protein>
    <recommendedName>
        <fullName evidence="4">polynucleotide adenylyltransferase</fullName>
        <ecNumber evidence="4">2.7.7.19</ecNumber>
    </recommendedName>
</protein>
<comment type="subcellular location">
    <subcellularLocation>
        <location evidence="1">Endomembrane system</location>
        <topology evidence="1">Multi-pass membrane protein</topology>
    </subcellularLocation>
</comment>